<dbReference type="PRINTS" id="PR00326">
    <property type="entry name" value="GTP1OBG"/>
</dbReference>
<dbReference type="InterPro" id="IPR050860">
    <property type="entry name" value="FeoB_GTPase"/>
</dbReference>
<comment type="caution">
    <text evidence="4">The sequence shown here is derived from an EMBL/GenBank/DDBJ whole genome shotgun (WGS) entry which is preliminary data.</text>
</comment>
<evidence type="ECO:0000259" key="3">
    <source>
        <dbReference type="PROSITE" id="PS51711"/>
    </source>
</evidence>
<organism evidence="4 5">
    <name type="scientific">Siminovitchia thermophila</name>
    <dbReference type="NCBI Taxonomy" id="1245522"/>
    <lineage>
        <taxon>Bacteria</taxon>
        <taxon>Bacillati</taxon>
        <taxon>Bacillota</taxon>
        <taxon>Bacilli</taxon>
        <taxon>Bacillales</taxon>
        <taxon>Bacillaceae</taxon>
        <taxon>Siminovitchia</taxon>
    </lineage>
</organism>
<dbReference type="PROSITE" id="PS51711">
    <property type="entry name" value="G_FEOB"/>
    <property type="match status" value="1"/>
</dbReference>
<keyword evidence="5" id="KW-1185">Reference proteome</keyword>
<evidence type="ECO:0000313" key="4">
    <source>
        <dbReference type="EMBL" id="MBM7717482.1"/>
    </source>
</evidence>
<sequence>MNHQQPVKIALAGNPNVGKSTLFNTLTGLKQHTGNWPGKTVIHAEGQFSYKGVDYTIIDLPGTYSLFSNSADEEVARDFIVFERPDLTIVVLDATSIERNLNLALQVMEMTDKVIVCINLIDEAKKKGIYINEKALMKKLGVPVIKISARNKVGINQLLDTIDRMISGKISTSPYQIQYSPEIEKKVETLIPHVQRVFGKELPARWLALRLLDGDESFITAYSKKIEKERGDGLTHEHSYPAKTQQL</sequence>
<dbReference type="RefSeq" id="WP_077112760.1">
    <property type="nucleotide sequence ID" value="NZ_JAFBFH010000050.1"/>
</dbReference>
<dbReference type="InterPro" id="IPR041069">
    <property type="entry name" value="FeoB_Cyto"/>
</dbReference>
<dbReference type="Gene3D" id="1.10.287.1770">
    <property type="match status" value="1"/>
</dbReference>
<dbReference type="PANTHER" id="PTHR43185:SF1">
    <property type="entry name" value="FE(2+) TRANSPORTER FEOB"/>
    <property type="match status" value="1"/>
</dbReference>
<dbReference type="InterPro" id="IPR030389">
    <property type="entry name" value="G_FEOB_dom"/>
</dbReference>
<evidence type="ECO:0000256" key="1">
    <source>
        <dbReference type="ARBA" id="ARBA00022741"/>
    </source>
</evidence>
<dbReference type="EMBL" id="JAFBFH010000050">
    <property type="protein sequence ID" value="MBM7717482.1"/>
    <property type="molecule type" value="Genomic_DNA"/>
</dbReference>
<dbReference type="InterPro" id="IPR006073">
    <property type="entry name" value="GTP-bd"/>
</dbReference>
<dbReference type="CDD" id="cd01879">
    <property type="entry name" value="FeoB"/>
    <property type="match status" value="1"/>
</dbReference>
<dbReference type="Pfam" id="PF17910">
    <property type="entry name" value="FeoB_Cyto"/>
    <property type="match status" value="1"/>
</dbReference>
<reference evidence="4 5" key="1">
    <citation type="submission" date="2021-01" db="EMBL/GenBank/DDBJ databases">
        <title>Genomic Encyclopedia of Type Strains, Phase IV (KMG-IV): sequencing the most valuable type-strain genomes for metagenomic binning, comparative biology and taxonomic classification.</title>
        <authorList>
            <person name="Goeker M."/>
        </authorList>
    </citation>
    <scope>NUCLEOTIDE SEQUENCE [LARGE SCALE GENOMIC DNA]</scope>
    <source>
        <strain evidence="4 5">DSM 105453</strain>
    </source>
</reference>
<dbReference type="Gene3D" id="3.40.50.300">
    <property type="entry name" value="P-loop containing nucleotide triphosphate hydrolases"/>
    <property type="match status" value="1"/>
</dbReference>
<keyword evidence="1" id="KW-0547">Nucleotide-binding</keyword>
<dbReference type="Proteomes" id="UP000823485">
    <property type="component" value="Unassembled WGS sequence"/>
</dbReference>
<accession>A0ABS2RCW2</accession>
<dbReference type="PANTHER" id="PTHR43185">
    <property type="entry name" value="FERROUS IRON TRANSPORT PROTEIN B"/>
    <property type="match status" value="1"/>
</dbReference>
<keyword evidence="2" id="KW-0342">GTP-binding</keyword>
<gene>
    <name evidence="4" type="ORF">JOC94_004510</name>
</gene>
<proteinExistence type="predicted"/>
<protein>
    <submittedName>
        <fullName evidence="4">Small GTP-binding protein</fullName>
    </submittedName>
</protein>
<dbReference type="InterPro" id="IPR027417">
    <property type="entry name" value="P-loop_NTPase"/>
</dbReference>
<evidence type="ECO:0000313" key="5">
    <source>
        <dbReference type="Proteomes" id="UP000823485"/>
    </source>
</evidence>
<feature type="domain" description="FeoB-type G" evidence="3">
    <location>
        <begin position="6"/>
        <end position="168"/>
    </location>
</feature>
<dbReference type="Pfam" id="PF02421">
    <property type="entry name" value="FeoB_N"/>
    <property type="match status" value="1"/>
</dbReference>
<dbReference type="InterPro" id="IPR005225">
    <property type="entry name" value="Small_GTP-bd"/>
</dbReference>
<dbReference type="NCBIfam" id="TIGR00231">
    <property type="entry name" value="small_GTP"/>
    <property type="match status" value="1"/>
</dbReference>
<evidence type="ECO:0000256" key="2">
    <source>
        <dbReference type="ARBA" id="ARBA00023134"/>
    </source>
</evidence>
<dbReference type="SUPFAM" id="SSF52540">
    <property type="entry name" value="P-loop containing nucleoside triphosphate hydrolases"/>
    <property type="match status" value="1"/>
</dbReference>
<name>A0ABS2RCW2_9BACI</name>